<protein>
    <submittedName>
        <fullName evidence="1">Uncharacterized protein</fullName>
    </submittedName>
</protein>
<gene>
    <name evidence="1" type="ORF">BCR34DRAFT_603467</name>
</gene>
<name>A0A1Y1ZEG4_9PLEO</name>
<reference evidence="1 2" key="1">
    <citation type="submission" date="2016-07" db="EMBL/GenBank/DDBJ databases">
        <title>Pervasive Adenine N6-methylation of Active Genes in Fungi.</title>
        <authorList>
            <consortium name="DOE Joint Genome Institute"/>
            <person name="Mondo S.J."/>
            <person name="Dannebaum R.O."/>
            <person name="Kuo R.C."/>
            <person name="Labutti K."/>
            <person name="Haridas S."/>
            <person name="Kuo A."/>
            <person name="Salamov A."/>
            <person name="Ahrendt S.R."/>
            <person name="Lipzen A."/>
            <person name="Sullivan W."/>
            <person name="Andreopoulos W.B."/>
            <person name="Clum A."/>
            <person name="Lindquist E."/>
            <person name="Daum C."/>
            <person name="Ramamoorthy G.K."/>
            <person name="Gryganskyi A."/>
            <person name="Culley D."/>
            <person name="Magnuson J.K."/>
            <person name="James T.Y."/>
            <person name="O'Malley M.A."/>
            <person name="Stajich J.E."/>
            <person name="Spatafora J.W."/>
            <person name="Visel A."/>
            <person name="Grigoriev I.V."/>
        </authorList>
    </citation>
    <scope>NUCLEOTIDE SEQUENCE [LARGE SCALE GENOMIC DNA]</scope>
    <source>
        <strain evidence="1 2">CBS 115471</strain>
    </source>
</reference>
<evidence type="ECO:0000313" key="2">
    <source>
        <dbReference type="Proteomes" id="UP000193144"/>
    </source>
</evidence>
<sequence>MFQNPRLLDWQNPPNLKENRLGVYLHLSLPRHCRIGISRVDGKESENPSDTEDPVQPVFPQVPNRWLVVRYLRHQNPPNQIPQFQSWVIESDRLRRINEIPDDVDLEVDVSPFVAYDGDPDDPTALENQAEVFIGKQNMHSGWPDQGGWTEDFSPEAKFFDLTIMNSSNPLFQNGGVFSMIDSFVYMEKTATSLAKKHLQGAEADYYVLGWYSNPTKDPLTQVDGSTLNDRLKRLLLEVESSKKGENSQNILSHPDPTRELLYGSMYQVTYDRNQKPRSMADEAATKFGPDVKMEPLSLGNTPLESVLTFLEAHQKDTDKIFGPSTSEVTKDLLSISSLLYSADDSYDSLVKAQDRLLANNFSSSGGGSLWAFDGKATSGQAVALPTHEQANHLLNLNEAQARLDASNFKFRDARWSLFAEWWKYVSDRSNANASSKDDYLRKVNELKQAIQNLEAHGKTQESVVDGVSRNVPCKKAPRPGFYQRNDPTLCIAGMDSGWPDDFLDIFRVRLNSQVFKDAEFSLDGTSYKNITDLTRAVFGSSGNPIPGNMGLDQTAAAILFECVQRTSDLSRDPSKTSMFRNGAQSFGNTNSFAPLFVEWEATYFHIDQTKWSAGLRPSPRGHSHTGVRFGVNDALWKDPSNLVDKRLIRGRQIILPQPIFSLESAVMDLLYNAGQSIPLSDKEKQEIKDNIRKLKFVCFQLAGPTEHLLTRCMGTHVKPNVRV</sequence>
<organism evidence="1 2">
    <name type="scientific">Clohesyomyces aquaticus</name>
    <dbReference type="NCBI Taxonomy" id="1231657"/>
    <lineage>
        <taxon>Eukaryota</taxon>
        <taxon>Fungi</taxon>
        <taxon>Dikarya</taxon>
        <taxon>Ascomycota</taxon>
        <taxon>Pezizomycotina</taxon>
        <taxon>Dothideomycetes</taxon>
        <taxon>Pleosporomycetidae</taxon>
        <taxon>Pleosporales</taxon>
        <taxon>Lindgomycetaceae</taxon>
        <taxon>Clohesyomyces</taxon>
    </lineage>
</organism>
<dbReference type="AlphaFoldDB" id="A0A1Y1ZEG4"/>
<keyword evidence="2" id="KW-1185">Reference proteome</keyword>
<accession>A0A1Y1ZEG4</accession>
<dbReference type="OrthoDB" id="2992173at2759"/>
<dbReference type="EMBL" id="MCFA01000098">
    <property type="protein sequence ID" value="ORY08609.1"/>
    <property type="molecule type" value="Genomic_DNA"/>
</dbReference>
<dbReference type="Proteomes" id="UP000193144">
    <property type="component" value="Unassembled WGS sequence"/>
</dbReference>
<proteinExistence type="predicted"/>
<dbReference type="STRING" id="1231657.A0A1Y1ZEG4"/>
<evidence type="ECO:0000313" key="1">
    <source>
        <dbReference type="EMBL" id="ORY08609.1"/>
    </source>
</evidence>
<comment type="caution">
    <text evidence="1">The sequence shown here is derived from an EMBL/GenBank/DDBJ whole genome shotgun (WGS) entry which is preliminary data.</text>
</comment>